<protein>
    <submittedName>
        <fullName evidence="2">Putative porin</fullName>
    </submittedName>
</protein>
<evidence type="ECO:0000256" key="1">
    <source>
        <dbReference type="SAM" id="SignalP"/>
    </source>
</evidence>
<name>A0A431VSB2_9GAMM</name>
<dbReference type="AlphaFoldDB" id="A0A431VSB2"/>
<dbReference type="Proteomes" id="UP000282060">
    <property type="component" value="Unassembled WGS sequence"/>
</dbReference>
<gene>
    <name evidence="2" type="ORF">EKG39_22410</name>
</gene>
<feature type="signal peptide" evidence="1">
    <location>
        <begin position="1"/>
        <end position="21"/>
    </location>
</feature>
<reference evidence="2 3" key="1">
    <citation type="submission" date="2018-12" db="EMBL/GenBank/DDBJ databases">
        <authorList>
            <person name="Yu L."/>
        </authorList>
    </citation>
    <scope>NUCLEOTIDE SEQUENCE [LARGE SCALE GENOMIC DNA]</scope>
    <source>
        <strain evidence="2 3">HAW-EB5</strain>
    </source>
</reference>
<sequence length="253" mass="28293">MKLNKATLAVTLAFLSLNVVAENKEYQHEASVGYLAYSEDVGDGILGANYRYYFSPVNQDSSPYALNGFLSQTSNVGTNYSYFNELNMDSSGVDGTYVFDSKLFVSLDYQYTSIGNVDFNTYGVEVGYYVDRSISVSAFFDYDDHAYGNDKDSYGLQIRRYLELSSSPGIDLSARWEHVNSNNRYTLGADWYVSDSWSVGTGYDRVGSDGDFDIRTAYWLRMSDSFSANFAISKIVDPDVDGFNLGFAVTGRF</sequence>
<dbReference type="OrthoDB" id="6271903at2"/>
<proteinExistence type="predicted"/>
<comment type="caution">
    <text evidence="2">The sequence shown here is derived from an EMBL/GenBank/DDBJ whole genome shotgun (WGS) entry which is preliminary data.</text>
</comment>
<organism evidence="2 3">
    <name type="scientific">Shewanella atlantica</name>
    <dbReference type="NCBI Taxonomy" id="271099"/>
    <lineage>
        <taxon>Bacteria</taxon>
        <taxon>Pseudomonadati</taxon>
        <taxon>Pseudomonadota</taxon>
        <taxon>Gammaproteobacteria</taxon>
        <taxon>Alteromonadales</taxon>
        <taxon>Shewanellaceae</taxon>
        <taxon>Shewanella</taxon>
    </lineage>
</organism>
<evidence type="ECO:0000313" key="3">
    <source>
        <dbReference type="Proteomes" id="UP000282060"/>
    </source>
</evidence>
<feature type="chain" id="PRO_5019265037" evidence="1">
    <location>
        <begin position="22"/>
        <end position="253"/>
    </location>
</feature>
<keyword evidence="3" id="KW-1185">Reference proteome</keyword>
<evidence type="ECO:0000313" key="2">
    <source>
        <dbReference type="EMBL" id="RTR26087.1"/>
    </source>
</evidence>
<accession>A0A431VSB2</accession>
<dbReference type="EMBL" id="RXNV01000024">
    <property type="protein sequence ID" value="RTR26087.1"/>
    <property type="molecule type" value="Genomic_DNA"/>
</dbReference>
<keyword evidence="1" id="KW-0732">Signal</keyword>